<reference evidence="4" key="1">
    <citation type="submission" date="2022-11" db="UniProtKB">
        <authorList>
            <consortium name="WormBaseParasite"/>
        </authorList>
    </citation>
    <scope>IDENTIFICATION</scope>
</reference>
<sequence length="133" mass="14817">MFKYLCFFALLTFVFADPNEDYAACCTEKGVPEACSKYCTYDDPARLSKLFAYKPRDGDDECHSDEVGGKLIQCVQKGKDNRECCKAAGVGNNFDYCLDYCDGTKPIDLADEKYNNCATESNQVTVKKCGKDS</sequence>
<feature type="chain" id="PRO_5037042228" description="Domain of unknown function DB domain-containing protein" evidence="1">
    <location>
        <begin position="17"/>
        <end position="133"/>
    </location>
</feature>
<dbReference type="WBParaSite" id="PDA_v2.g14062.t1">
    <property type="protein sequence ID" value="PDA_v2.g14062.t1"/>
    <property type="gene ID" value="PDA_v2.g14062"/>
</dbReference>
<keyword evidence="1" id="KW-0732">Signal</keyword>
<evidence type="ECO:0000256" key="1">
    <source>
        <dbReference type="SAM" id="SignalP"/>
    </source>
</evidence>
<dbReference type="AlphaFoldDB" id="A0A914PEW0"/>
<organism evidence="3 4">
    <name type="scientific">Panagrolaimus davidi</name>
    <dbReference type="NCBI Taxonomy" id="227884"/>
    <lineage>
        <taxon>Eukaryota</taxon>
        <taxon>Metazoa</taxon>
        <taxon>Ecdysozoa</taxon>
        <taxon>Nematoda</taxon>
        <taxon>Chromadorea</taxon>
        <taxon>Rhabditida</taxon>
        <taxon>Tylenchina</taxon>
        <taxon>Panagrolaimomorpha</taxon>
        <taxon>Panagrolaimoidea</taxon>
        <taxon>Panagrolaimidae</taxon>
        <taxon>Panagrolaimus</taxon>
    </lineage>
</organism>
<evidence type="ECO:0000313" key="3">
    <source>
        <dbReference type="Proteomes" id="UP000887578"/>
    </source>
</evidence>
<dbReference type="PANTHER" id="PTHR46705">
    <property type="entry name" value="PROTEIN CBG09805"/>
    <property type="match status" value="1"/>
</dbReference>
<proteinExistence type="predicted"/>
<evidence type="ECO:0000259" key="2">
    <source>
        <dbReference type="Pfam" id="PF01682"/>
    </source>
</evidence>
<dbReference type="Proteomes" id="UP000887578">
    <property type="component" value="Unplaced"/>
</dbReference>
<dbReference type="Pfam" id="PF01682">
    <property type="entry name" value="DB"/>
    <property type="match status" value="1"/>
</dbReference>
<name>A0A914PEW0_9BILA</name>
<accession>A0A914PEW0</accession>
<protein>
    <recommendedName>
        <fullName evidence="2">Domain of unknown function DB domain-containing protein</fullName>
    </recommendedName>
</protein>
<dbReference type="PANTHER" id="PTHR46705:SF2">
    <property type="entry name" value="DOMAIN OF UNKNOWN FUNCTION DB DOMAIN-CONTAINING PROTEIN"/>
    <property type="match status" value="1"/>
</dbReference>
<feature type="domain" description="Domain of unknown function DB" evidence="2">
    <location>
        <begin position="25"/>
        <end position="124"/>
    </location>
</feature>
<feature type="signal peptide" evidence="1">
    <location>
        <begin position="1"/>
        <end position="16"/>
    </location>
</feature>
<dbReference type="InterPro" id="IPR002602">
    <property type="entry name" value="DB"/>
</dbReference>
<evidence type="ECO:0000313" key="4">
    <source>
        <dbReference type="WBParaSite" id="PDA_v2.g14062.t1"/>
    </source>
</evidence>
<keyword evidence="3" id="KW-1185">Reference proteome</keyword>